<dbReference type="EMBL" id="AB366653">
    <property type="protein sequence ID" value="BAH72945.1"/>
    <property type="molecule type" value="Genomic_DNA"/>
</dbReference>
<evidence type="ECO:0000313" key="3">
    <source>
        <dbReference type="Proteomes" id="UP000001034"/>
    </source>
</evidence>
<dbReference type="GeneID" id="11547395"/>
<keyword evidence="3" id="KW-1185">Reference proteome</keyword>
<evidence type="ECO:0000313" key="2">
    <source>
        <dbReference type="EMBL" id="BAH72945.1"/>
    </source>
</evidence>
<name>C4T8X1_9CAUD</name>
<feature type="region of interest" description="Disordered" evidence="1">
    <location>
        <begin position="1"/>
        <end position="21"/>
    </location>
</feature>
<proteinExistence type="predicted"/>
<organism evidence="2 3">
    <name type="scientific">Ralstonia phage phiRSL1</name>
    <dbReference type="NCBI Taxonomy" id="1980924"/>
    <lineage>
        <taxon>Viruses</taxon>
        <taxon>Duplodnaviria</taxon>
        <taxon>Heunggongvirae</taxon>
        <taxon>Uroviricota</taxon>
        <taxon>Caudoviricetes</taxon>
        <taxon>Mieseafarmvirus</taxon>
        <taxon>Mieseafarmvirus RSL1</taxon>
    </lineage>
</organism>
<dbReference type="RefSeq" id="YP_003199411.1">
    <property type="nucleotide sequence ID" value="NC_010811.2"/>
</dbReference>
<evidence type="ECO:0000256" key="1">
    <source>
        <dbReference type="SAM" id="MobiDB-lite"/>
    </source>
</evidence>
<protein>
    <submittedName>
        <fullName evidence="2">Uncharacterized protein</fullName>
    </submittedName>
</protein>
<dbReference type="KEGG" id="vg:11547395"/>
<dbReference type="Proteomes" id="UP000001034">
    <property type="component" value="Segment"/>
</dbReference>
<sequence length="76" mass="8643">MMNGQWHRAPPAMSNSPHEARRELWERTLRNAPHATSDPPLFRSHNHIAELPSMRVHAVGCPDSAMPTLFHSDSHQ</sequence>
<accession>C4T8X1</accession>
<reference evidence="2 3" key="1">
    <citation type="journal article" date="2010" name="Virology">
        <title>A jumbo phage infecting the phytopathogen Ralstonia solanacearum defines a new lineage of the Myoviridae family.</title>
        <authorList>
            <person name="Yamada T."/>
            <person name="Satoh S."/>
            <person name="Ishikawa H."/>
            <person name="Fujiwara A."/>
            <person name="Kawasaki T."/>
            <person name="Fujie M."/>
            <person name="Ogata H."/>
        </authorList>
    </citation>
    <scope>NUCLEOTIDE SEQUENCE [LARGE SCALE GENOMIC DNA]</scope>
</reference>